<protein>
    <submittedName>
        <fullName evidence="2">Uncharacterized protein</fullName>
    </submittedName>
</protein>
<dbReference type="EMBL" id="JANF02000058">
    <property type="protein sequence ID" value="KER36180.1"/>
    <property type="molecule type" value="Genomic_DNA"/>
</dbReference>
<name>A0A8E0WSX6_9SPHN</name>
<evidence type="ECO:0000313" key="2">
    <source>
        <dbReference type="EMBL" id="KER36807.1"/>
    </source>
</evidence>
<sequence length="91" mass="10292">MDVETAKAIQDLAKMIDHVNSTKSLGGLALHLSIISLCSQRQNNMLTPKIENSVEEVLTEYNTITNGEPYEKSREIFLKVREMWDASKPQV</sequence>
<evidence type="ECO:0000313" key="3">
    <source>
        <dbReference type="Proteomes" id="UP000028135"/>
    </source>
</evidence>
<dbReference type="EMBL" id="JANF02000046">
    <property type="protein sequence ID" value="KER36807.1"/>
    <property type="molecule type" value="Genomic_DNA"/>
</dbReference>
<comment type="caution">
    <text evidence="2">The sequence shown here is derived from an EMBL/GenBank/DDBJ whole genome shotgun (WGS) entry which is preliminary data.</text>
</comment>
<dbReference type="Proteomes" id="UP000028135">
    <property type="component" value="Unassembled WGS sequence"/>
</dbReference>
<dbReference type="AlphaFoldDB" id="A0A8E0WSX6"/>
<proteinExistence type="predicted"/>
<gene>
    <name evidence="2" type="ORF">AL00_08760</name>
    <name evidence="1" type="ORF">AL00_11675</name>
</gene>
<dbReference type="RefSeq" id="WP_020819217.1">
    <property type="nucleotide sequence ID" value="NZ_JANF02000046.1"/>
</dbReference>
<accession>A0A8E0WSX6</accession>
<reference evidence="2 3" key="1">
    <citation type="submission" date="2014-05" db="EMBL/GenBank/DDBJ databases">
        <title>Genome Announcement of Sphingobium lucknowense F2.</title>
        <authorList>
            <person name="Lal R."/>
            <person name="Negi V."/>
            <person name="Lata P."/>
            <person name="Sangwan N."/>
            <person name="Gupta S.K."/>
            <person name="Rao D.L.N."/>
            <person name="Das S."/>
        </authorList>
    </citation>
    <scope>NUCLEOTIDE SEQUENCE [LARGE SCALE GENOMIC DNA]</scope>
    <source>
        <strain evidence="2 3">F2</strain>
    </source>
</reference>
<evidence type="ECO:0000313" key="1">
    <source>
        <dbReference type="EMBL" id="KER36180.1"/>
    </source>
</evidence>
<organism evidence="2 3">
    <name type="scientific">Sphingobium indicum F2</name>
    <dbReference type="NCBI Taxonomy" id="1450518"/>
    <lineage>
        <taxon>Bacteria</taxon>
        <taxon>Pseudomonadati</taxon>
        <taxon>Pseudomonadota</taxon>
        <taxon>Alphaproteobacteria</taxon>
        <taxon>Sphingomonadales</taxon>
        <taxon>Sphingomonadaceae</taxon>
        <taxon>Sphingobium</taxon>
    </lineage>
</organism>